<feature type="binding site" evidence="16">
    <location>
        <position position="256"/>
    </location>
    <ligand>
        <name>S-adenosyl-L-methionine</name>
        <dbReference type="ChEBI" id="CHEBI:59789"/>
        <label>2</label>
    </ligand>
</feature>
<keyword evidence="6 15" id="KW-0963">Cytoplasm</keyword>
<evidence type="ECO:0000256" key="4">
    <source>
        <dbReference type="ARBA" id="ARBA00011245"/>
    </source>
</evidence>
<feature type="binding site" evidence="17">
    <location>
        <position position="81"/>
    </location>
    <ligand>
        <name>[4Fe-4S] cluster</name>
        <dbReference type="ChEBI" id="CHEBI:49883"/>
        <note>4Fe-4S-S-AdoMet</note>
    </ligand>
</feature>
<organism evidence="19 20">
    <name type="scientific">Cecembia lonarensis (strain CCUG 58316 / KCTC 22772 / LW9)</name>
    <dbReference type="NCBI Taxonomy" id="1225176"/>
    <lineage>
        <taxon>Bacteria</taxon>
        <taxon>Pseudomonadati</taxon>
        <taxon>Bacteroidota</taxon>
        <taxon>Cytophagia</taxon>
        <taxon>Cytophagales</taxon>
        <taxon>Cyclobacteriaceae</taxon>
        <taxon>Cecembia</taxon>
    </lineage>
</organism>
<dbReference type="InterPro" id="IPR023404">
    <property type="entry name" value="rSAM_horseshoe"/>
</dbReference>
<dbReference type="SFLD" id="SFLDG01082">
    <property type="entry name" value="B12-binding_domain_containing"/>
    <property type="match status" value="1"/>
</dbReference>
<dbReference type="Gene3D" id="1.10.10.920">
    <property type="match status" value="1"/>
</dbReference>
<dbReference type="EMBL" id="AMGM01000029">
    <property type="protein sequence ID" value="EKB49256.1"/>
    <property type="molecule type" value="Genomic_DNA"/>
</dbReference>
<evidence type="ECO:0000256" key="11">
    <source>
        <dbReference type="ARBA" id="ARBA00023014"/>
    </source>
</evidence>
<dbReference type="InterPro" id="IPR006638">
    <property type="entry name" value="Elp3/MiaA/NifB-like_rSAM"/>
</dbReference>
<feature type="binding site" evidence="16">
    <location>
        <position position="185"/>
    </location>
    <ligand>
        <name>S-adenosyl-L-methionine</name>
        <dbReference type="ChEBI" id="CHEBI:59789"/>
        <label>2</label>
    </ligand>
</feature>
<evidence type="ECO:0000256" key="3">
    <source>
        <dbReference type="ARBA" id="ARBA00005493"/>
    </source>
</evidence>
<accession>K1L390</accession>
<comment type="caution">
    <text evidence="19">The sequence shown here is derived from an EMBL/GenBank/DDBJ whole genome shotgun (WGS) entry which is preliminary data.</text>
</comment>
<dbReference type="GO" id="GO:0005737">
    <property type="term" value="C:cytoplasm"/>
    <property type="evidence" value="ECO:0007669"/>
    <property type="project" value="UniProtKB-SubCell"/>
</dbReference>
<comment type="catalytic activity">
    <reaction evidence="14 15">
        <text>coproporphyrinogen III + 2 S-adenosyl-L-methionine = protoporphyrinogen IX + 2 5'-deoxyadenosine + 2 L-methionine + 2 CO2</text>
        <dbReference type="Rhea" id="RHEA:15425"/>
        <dbReference type="ChEBI" id="CHEBI:16526"/>
        <dbReference type="ChEBI" id="CHEBI:17319"/>
        <dbReference type="ChEBI" id="CHEBI:57307"/>
        <dbReference type="ChEBI" id="CHEBI:57309"/>
        <dbReference type="ChEBI" id="CHEBI:57844"/>
        <dbReference type="ChEBI" id="CHEBI:59789"/>
        <dbReference type="EC" id="1.3.98.3"/>
    </reaction>
</comment>
<dbReference type="SUPFAM" id="SSF102114">
    <property type="entry name" value="Radical SAM enzymes"/>
    <property type="match status" value="1"/>
</dbReference>
<evidence type="ECO:0000256" key="10">
    <source>
        <dbReference type="ARBA" id="ARBA00023004"/>
    </source>
</evidence>
<comment type="cofactor">
    <cofactor evidence="15 17">
        <name>[4Fe-4S] cluster</name>
        <dbReference type="ChEBI" id="CHEBI:49883"/>
    </cofactor>
    <text evidence="15 17">Binds 1 [4Fe-4S] cluster. The cluster is coordinated with 3 cysteines and an exchangeable S-adenosyl-L-methionine.</text>
</comment>
<dbReference type="GO" id="GO:0051539">
    <property type="term" value="F:4 iron, 4 sulfur cluster binding"/>
    <property type="evidence" value="ECO:0007669"/>
    <property type="project" value="UniProtKB-KW"/>
</dbReference>
<protein>
    <recommendedName>
        <fullName evidence="15">Coproporphyrinogen-III oxidase</fullName>
        <ecNumber evidence="15">1.3.98.3</ecNumber>
    </recommendedName>
</protein>
<feature type="binding site" evidence="17">
    <location>
        <position position="78"/>
    </location>
    <ligand>
        <name>[4Fe-4S] cluster</name>
        <dbReference type="ChEBI" id="CHEBI:49883"/>
        <note>4Fe-4S-S-AdoMet</note>
    </ligand>
</feature>
<dbReference type="SFLD" id="SFLDG01065">
    <property type="entry name" value="anaerobic_coproporphyrinogen-I"/>
    <property type="match status" value="1"/>
</dbReference>
<dbReference type="Gene3D" id="3.80.30.20">
    <property type="entry name" value="tm_1862 like domain"/>
    <property type="match status" value="1"/>
</dbReference>
<dbReference type="SMART" id="SM00729">
    <property type="entry name" value="Elp3"/>
    <property type="match status" value="1"/>
</dbReference>
<keyword evidence="7 15" id="KW-0949">S-adenosyl-L-methionine</keyword>
<feature type="binding site" evidence="16">
    <location>
        <begin position="80"/>
        <end position="82"/>
    </location>
    <ligand>
        <name>S-adenosyl-L-methionine</name>
        <dbReference type="ChEBI" id="CHEBI:59789"/>
        <label>2</label>
    </ligand>
</feature>
<dbReference type="GO" id="GO:0004109">
    <property type="term" value="F:coproporphyrinogen oxidase activity"/>
    <property type="evidence" value="ECO:0007669"/>
    <property type="project" value="InterPro"/>
</dbReference>
<dbReference type="PATRIC" id="fig|1225176.3.peg.2243"/>
<evidence type="ECO:0000256" key="1">
    <source>
        <dbReference type="ARBA" id="ARBA00004496"/>
    </source>
</evidence>
<feature type="binding site" evidence="16">
    <location>
        <position position="158"/>
    </location>
    <ligand>
        <name>S-adenosyl-L-methionine</name>
        <dbReference type="ChEBI" id="CHEBI:59789"/>
        <label>1</label>
    </ligand>
</feature>
<dbReference type="InterPro" id="IPR034505">
    <property type="entry name" value="Coproporphyrinogen-III_oxidase"/>
</dbReference>
<feature type="binding site" evidence="16">
    <location>
        <position position="341"/>
    </location>
    <ligand>
        <name>S-adenosyl-L-methionine</name>
        <dbReference type="ChEBI" id="CHEBI:59789"/>
        <label>1</label>
    </ligand>
</feature>
<reference evidence="19 20" key="1">
    <citation type="journal article" date="2012" name="J. Bacteriol.">
        <title>Draft Genome Sequence of Cecembia lonarensis Strain LW9T, Isolated from Lonar Lake, a Haloalkaline Lake in India.</title>
        <authorList>
            <person name="Shivaji S."/>
            <person name="Ara S."/>
            <person name="Singh A."/>
            <person name="Pinnaka A.K."/>
        </authorList>
    </citation>
    <scope>NUCLEOTIDE SEQUENCE [LARGE SCALE GENOMIC DNA]</scope>
    <source>
        <strain evidence="19 20">LW9</strain>
    </source>
</reference>
<dbReference type="InterPro" id="IPR004558">
    <property type="entry name" value="Coprogen_oxidase_HemN"/>
</dbReference>
<evidence type="ECO:0000256" key="14">
    <source>
        <dbReference type="ARBA" id="ARBA00048321"/>
    </source>
</evidence>
<dbReference type="EC" id="1.3.98.3" evidence="15"/>
<evidence type="ECO:0000256" key="6">
    <source>
        <dbReference type="ARBA" id="ARBA00022490"/>
    </source>
</evidence>
<dbReference type="GO" id="GO:0006782">
    <property type="term" value="P:protoporphyrinogen IX biosynthetic process"/>
    <property type="evidence" value="ECO:0007669"/>
    <property type="project" value="UniProtKB-UniPathway"/>
</dbReference>
<feature type="binding site" evidence="16">
    <location>
        <position position="197"/>
    </location>
    <ligand>
        <name>S-adenosyl-L-methionine</name>
        <dbReference type="ChEBI" id="CHEBI:59789"/>
        <label>2</label>
    </ligand>
</feature>
<dbReference type="GO" id="GO:0046872">
    <property type="term" value="F:metal ion binding"/>
    <property type="evidence" value="ECO:0007669"/>
    <property type="project" value="UniProtKB-KW"/>
</dbReference>
<evidence type="ECO:0000256" key="17">
    <source>
        <dbReference type="PIRSR" id="PIRSR000167-2"/>
    </source>
</evidence>
<comment type="function">
    <text evidence="13">Involved in the heme biosynthesis. Catalyzes the anaerobic oxidative decarboxylation of propionate groups of rings A and B of coproporphyrinogen III to yield the vinyl groups in protoporphyrinogen IX.</text>
</comment>
<evidence type="ECO:0000256" key="13">
    <source>
        <dbReference type="ARBA" id="ARBA00024295"/>
    </source>
</evidence>
<dbReference type="InterPro" id="IPR007197">
    <property type="entry name" value="rSAM"/>
</dbReference>
<evidence type="ECO:0000256" key="16">
    <source>
        <dbReference type="PIRSR" id="PIRSR000167-1"/>
    </source>
</evidence>
<comment type="pathway">
    <text evidence="2 15">Porphyrin-containing compound metabolism; protoporphyrin-IX biosynthesis; protoporphyrinogen-IX from coproporphyrinogen-III (AdoMet route): step 1/1.</text>
</comment>
<evidence type="ECO:0000256" key="5">
    <source>
        <dbReference type="ARBA" id="ARBA00022485"/>
    </source>
</evidence>
<feature type="domain" description="Radical SAM core" evidence="18">
    <location>
        <begin position="59"/>
        <end position="295"/>
    </location>
</feature>
<dbReference type="PROSITE" id="PS51918">
    <property type="entry name" value="RADICAL_SAM"/>
    <property type="match status" value="1"/>
</dbReference>
<evidence type="ECO:0000313" key="19">
    <source>
        <dbReference type="EMBL" id="EKB49256.1"/>
    </source>
</evidence>
<keyword evidence="8 15" id="KW-0479">Metal-binding</keyword>
<dbReference type="PANTHER" id="PTHR13932:SF6">
    <property type="entry name" value="OXYGEN-INDEPENDENT COPROPORPHYRINOGEN III OXIDASE"/>
    <property type="match status" value="1"/>
</dbReference>
<keyword evidence="20" id="KW-1185">Reference proteome</keyword>
<name>K1L390_CECL9</name>
<evidence type="ECO:0000256" key="12">
    <source>
        <dbReference type="ARBA" id="ARBA00023244"/>
    </source>
</evidence>
<comment type="similarity">
    <text evidence="3 15">Belongs to the anaerobic coproporphyrinogen-III oxidase family.</text>
</comment>
<keyword evidence="9 15" id="KW-0560">Oxidoreductase</keyword>
<dbReference type="PANTHER" id="PTHR13932">
    <property type="entry name" value="COPROPORPHYRINIGEN III OXIDASE"/>
    <property type="match status" value="1"/>
</dbReference>
<keyword evidence="10 15" id="KW-0408">Iron</keyword>
<evidence type="ECO:0000256" key="15">
    <source>
        <dbReference type="PIRNR" id="PIRNR000167"/>
    </source>
</evidence>
<comment type="subcellular location">
    <subcellularLocation>
        <location evidence="1 15">Cytoplasm</location>
    </subcellularLocation>
</comment>
<dbReference type="GO" id="GO:0051989">
    <property type="term" value="F:coproporphyrinogen dehydrogenase activity"/>
    <property type="evidence" value="ECO:0007669"/>
    <property type="project" value="UniProtKB-EC"/>
</dbReference>
<keyword evidence="11 15" id="KW-0411">Iron-sulfur</keyword>
<feature type="binding site" evidence="17">
    <location>
        <position position="74"/>
    </location>
    <ligand>
        <name>[4Fe-4S] cluster</name>
        <dbReference type="ChEBI" id="CHEBI:49883"/>
        <note>4Fe-4S-S-AdoMet</note>
    </ligand>
</feature>
<dbReference type="InterPro" id="IPR058240">
    <property type="entry name" value="rSAM_sf"/>
</dbReference>
<feature type="binding site" evidence="16">
    <location>
        <position position="125"/>
    </location>
    <ligand>
        <name>S-adenosyl-L-methionine</name>
        <dbReference type="ChEBI" id="CHEBI:59789"/>
        <label>1</label>
    </ligand>
</feature>
<evidence type="ECO:0000256" key="9">
    <source>
        <dbReference type="ARBA" id="ARBA00023002"/>
    </source>
</evidence>
<sequence>MLGIFVPNLAYMTTTAADLIKKYNVPAPRYTSYPTVPLWADDLTESTWIKLVKNAYHDFGDTEGITLYIHLPYCESLCTYCGCNKRITKNHAVETPYIESIIKEWSAYLKLLDAKPKLAGIHLGGGTPTFFSPASLRELLSFILDRAVVMEHAEFSFEGHPNNTTREHLQTLFDLGFRRVSYGIQDFNLEVQKAIHRIQPFERVKEATEVAREIGYESVNFDLIYGLPHQTMDTIKDTFEKVSLLQPDRIAYYSYAHLPSAFPAQKSFEAFLPKESEKRSLYEKGKEILKSMGYLEVGMDHFALPKDPLYIAKEEKTLHRNFMGYTTSPSKILIGLGNSSISDIYYAYAQNIKTIEAYKEQIENGHFAINRGHVLTDADIKARNLILQLICNQQASWEIDFFEDIEIANFNRLLIFEEEGLIAFDKNGIQILDAGMPFIRNVCMVFDKRMQQKEEKQFQFSNAI</sequence>
<evidence type="ECO:0000256" key="7">
    <source>
        <dbReference type="ARBA" id="ARBA00022691"/>
    </source>
</evidence>
<evidence type="ECO:0000256" key="2">
    <source>
        <dbReference type="ARBA" id="ARBA00004785"/>
    </source>
</evidence>
<dbReference type="Pfam" id="PF04055">
    <property type="entry name" value="Radical_SAM"/>
    <property type="match status" value="1"/>
</dbReference>
<dbReference type="NCBIfam" id="TIGR00538">
    <property type="entry name" value="hemN"/>
    <property type="match status" value="1"/>
</dbReference>
<evidence type="ECO:0000256" key="8">
    <source>
        <dbReference type="ARBA" id="ARBA00022723"/>
    </source>
</evidence>
<feature type="binding site" evidence="16">
    <location>
        <position position="68"/>
    </location>
    <ligand>
        <name>S-adenosyl-L-methionine</name>
        <dbReference type="ChEBI" id="CHEBI:59789"/>
        <label>1</label>
    </ligand>
</feature>
<dbReference type="UniPathway" id="UPA00251">
    <property type="reaction ID" value="UER00323"/>
</dbReference>
<feature type="binding site" evidence="16">
    <location>
        <begin position="126"/>
        <end position="127"/>
    </location>
    <ligand>
        <name>S-adenosyl-L-methionine</name>
        <dbReference type="ChEBI" id="CHEBI:59789"/>
        <label>2</label>
    </ligand>
</feature>
<dbReference type="AlphaFoldDB" id="K1L390"/>
<proteinExistence type="inferred from homology"/>
<keyword evidence="5 15" id="KW-0004">4Fe-4S</keyword>
<evidence type="ECO:0000313" key="20">
    <source>
        <dbReference type="Proteomes" id="UP000004478"/>
    </source>
</evidence>
<keyword evidence="12 15" id="KW-0627">Porphyrin biosynthesis</keyword>
<dbReference type="SFLD" id="SFLDS00029">
    <property type="entry name" value="Radical_SAM"/>
    <property type="match status" value="1"/>
</dbReference>
<evidence type="ECO:0000259" key="18">
    <source>
        <dbReference type="PROSITE" id="PS51918"/>
    </source>
</evidence>
<gene>
    <name evidence="19" type="primary">hemN_1</name>
    <name evidence="19" type="ORF">B879_02102</name>
</gene>
<dbReference type="Proteomes" id="UP000004478">
    <property type="component" value="Unassembled WGS sequence"/>
</dbReference>
<feature type="binding site" evidence="16">
    <location>
        <position position="222"/>
    </location>
    <ligand>
        <name>S-adenosyl-L-methionine</name>
        <dbReference type="ChEBI" id="CHEBI:59789"/>
        <label>2</label>
    </ligand>
</feature>
<dbReference type="PIRSF" id="PIRSF000167">
    <property type="entry name" value="HemN"/>
    <property type="match status" value="1"/>
</dbReference>
<comment type="subunit">
    <text evidence="4">Monomer.</text>
</comment>